<evidence type="ECO:0000313" key="7">
    <source>
        <dbReference type="Proteomes" id="UP000566819"/>
    </source>
</evidence>
<evidence type="ECO:0000256" key="3">
    <source>
        <dbReference type="ARBA" id="ARBA00022729"/>
    </source>
</evidence>
<dbReference type="EC" id="3.2.1.22" evidence="2"/>
<keyword evidence="7" id="KW-1185">Reference proteome</keyword>
<dbReference type="Pfam" id="PF00734">
    <property type="entry name" value="CBM_1"/>
    <property type="match status" value="1"/>
</dbReference>
<evidence type="ECO:0000259" key="5">
    <source>
        <dbReference type="PROSITE" id="PS51164"/>
    </source>
</evidence>
<dbReference type="InterPro" id="IPR013785">
    <property type="entry name" value="Aldolase_TIM"/>
</dbReference>
<dbReference type="InterPro" id="IPR017853">
    <property type="entry name" value="GH"/>
</dbReference>
<protein>
    <recommendedName>
        <fullName evidence="2">alpha-galactosidase</fullName>
        <ecNumber evidence="2">3.2.1.22</ecNumber>
    </recommendedName>
</protein>
<dbReference type="GO" id="GO:0005975">
    <property type="term" value="P:carbohydrate metabolic process"/>
    <property type="evidence" value="ECO:0007669"/>
    <property type="project" value="InterPro"/>
</dbReference>
<dbReference type="GO" id="GO:0004557">
    <property type="term" value="F:alpha-galactosidase activity"/>
    <property type="evidence" value="ECO:0007669"/>
    <property type="project" value="UniProtKB-EC"/>
</dbReference>
<sequence length="470" mass="50476">MLGDVVLRQSFPSLHSASSVASVGNLLRLPTSFEPMDSTSLNYLLTPRFSELEAIISGNFTIFLSTAKCVGMKFINSLQTKGTLYQRHLGQSKLSIKASNTQSLASPHPNPNVATFTPDSAVVWDIDSEDAKEGTIANLKAAGKIVICYFSAGTVEDWRPDAGQFQSADKGKILPDWPHEKWLNLKSTNVRNIMKARIQNAYSKGCDAIDPDNTDAYQNDNGLNLQRQDSIDYIKFLASTAAALGMKVGLKNSLAILSDVSSVISFAVNEQCQQFSECSTYHNFILSGKPVFHIEYPTKTSSGNPSFSNSELTAACKNIDGFSTVLKGLVLDGWVEYCDGSIFITNCTPPTGPITTRRSPTRTYATSTTSVASPTTPTTIITTTSPPDNTPTETPTTSTDMPSTTTTARPSKTSSSPSKPTTTTSNGGGNGGCTSKHWDQCGGKDWKGCTVCAAGLQCKGVSPPYYYQCL</sequence>
<dbReference type="PANTHER" id="PTHR35273:SF2">
    <property type="entry name" value="ALPHA-GALACTOSIDASE"/>
    <property type="match status" value="1"/>
</dbReference>
<dbReference type="InterPro" id="IPR000254">
    <property type="entry name" value="CBD"/>
</dbReference>
<dbReference type="AlphaFoldDB" id="A0A8H4RWI8"/>
<proteinExistence type="predicted"/>
<dbReference type="InterPro" id="IPR004352">
    <property type="entry name" value="GH114_TIM-barrel"/>
</dbReference>
<dbReference type="GO" id="GO:0030248">
    <property type="term" value="F:cellulose binding"/>
    <property type="evidence" value="ECO:0007669"/>
    <property type="project" value="InterPro"/>
</dbReference>
<dbReference type="Pfam" id="PF03537">
    <property type="entry name" value="Glyco_hydro_114"/>
    <property type="match status" value="1"/>
</dbReference>
<dbReference type="SUPFAM" id="SSF57180">
    <property type="entry name" value="Cellulose-binding domain"/>
    <property type="match status" value="1"/>
</dbReference>
<evidence type="ECO:0000313" key="6">
    <source>
        <dbReference type="EMBL" id="KAF4636721.1"/>
    </source>
</evidence>
<dbReference type="SMART" id="SM00236">
    <property type="entry name" value="fCBD"/>
    <property type="match status" value="1"/>
</dbReference>
<evidence type="ECO:0000256" key="2">
    <source>
        <dbReference type="ARBA" id="ARBA00012755"/>
    </source>
</evidence>
<comment type="caution">
    <text evidence="6">The sequence shown here is derived from an EMBL/GenBank/DDBJ whole genome shotgun (WGS) entry which is preliminary data.</text>
</comment>
<name>A0A8H4RWI8_9HELO</name>
<organism evidence="6 7">
    <name type="scientific">Cudoniella acicularis</name>
    <dbReference type="NCBI Taxonomy" id="354080"/>
    <lineage>
        <taxon>Eukaryota</taxon>
        <taxon>Fungi</taxon>
        <taxon>Dikarya</taxon>
        <taxon>Ascomycota</taxon>
        <taxon>Pezizomycotina</taxon>
        <taxon>Leotiomycetes</taxon>
        <taxon>Helotiales</taxon>
        <taxon>Tricladiaceae</taxon>
        <taxon>Cudoniella</taxon>
    </lineage>
</organism>
<feature type="domain" description="CBM1" evidence="5">
    <location>
        <begin position="433"/>
        <end position="470"/>
    </location>
</feature>
<dbReference type="Proteomes" id="UP000566819">
    <property type="component" value="Unassembled WGS sequence"/>
</dbReference>
<feature type="compositionally biased region" description="Low complexity" evidence="4">
    <location>
        <begin position="355"/>
        <end position="425"/>
    </location>
</feature>
<accession>A0A8H4RWI8</accession>
<dbReference type="EMBL" id="JAAMPI010000052">
    <property type="protein sequence ID" value="KAF4636721.1"/>
    <property type="molecule type" value="Genomic_DNA"/>
</dbReference>
<evidence type="ECO:0000256" key="1">
    <source>
        <dbReference type="ARBA" id="ARBA00001255"/>
    </source>
</evidence>
<gene>
    <name evidence="6" type="ORF">G7Y89_g1363</name>
</gene>
<dbReference type="Gene3D" id="3.20.20.70">
    <property type="entry name" value="Aldolase class I"/>
    <property type="match status" value="1"/>
</dbReference>
<keyword evidence="3" id="KW-0732">Signal</keyword>
<dbReference type="GO" id="GO:0005576">
    <property type="term" value="C:extracellular region"/>
    <property type="evidence" value="ECO:0007669"/>
    <property type="project" value="InterPro"/>
</dbReference>
<dbReference type="PANTHER" id="PTHR35273">
    <property type="entry name" value="ALPHA-1,4 POLYGALACTOSAMINIDASE, PUTATIVE (AFU_ORTHOLOGUE AFUA_3G07890)-RELATED"/>
    <property type="match status" value="1"/>
</dbReference>
<dbReference type="OrthoDB" id="2108802at2759"/>
<dbReference type="SUPFAM" id="SSF51445">
    <property type="entry name" value="(Trans)glycosidases"/>
    <property type="match status" value="1"/>
</dbReference>
<dbReference type="PROSITE" id="PS51164">
    <property type="entry name" value="CBM1_2"/>
    <property type="match status" value="1"/>
</dbReference>
<comment type="catalytic activity">
    <reaction evidence="1">
        <text>Hydrolysis of terminal, non-reducing alpha-D-galactose residues in alpha-D-galactosides, including galactose oligosaccharides, galactomannans and galactolipids.</text>
        <dbReference type="EC" id="3.2.1.22"/>
    </reaction>
</comment>
<evidence type="ECO:0000256" key="4">
    <source>
        <dbReference type="SAM" id="MobiDB-lite"/>
    </source>
</evidence>
<reference evidence="6 7" key="1">
    <citation type="submission" date="2020-03" db="EMBL/GenBank/DDBJ databases">
        <title>Draft Genome Sequence of Cudoniella acicularis.</title>
        <authorList>
            <person name="Buettner E."/>
            <person name="Kellner H."/>
        </authorList>
    </citation>
    <scope>NUCLEOTIDE SEQUENCE [LARGE SCALE GENOMIC DNA]</scope>
    <source>
        <strain evidence="6 7">DSM 108380</strain>
    </source>
</reference>
<feature type="region of interest" description="Disordered" evidence="4">
    <location>
        <begin position="349"/>
        <end position="429"/>
    </location>
</feature>
<dbReference type="InterPro" id="IPR035971">
    <property type="entry name" value="CBD_sf"/>
</dbReference>